<comment type="caution">
    <text evidence="2">The sequence shown here is derived from an EMBL/GenBank/DDBJ whole genome shotgun (WGS) entry which is preliminary data.</text>
</comment>
<keyword evidence="3" id="KW-1185">Reference proteome</keyword>
<dbReference type="PATRIC" id="fig|1195246.3.peg.1007"/>
<evidence type="ECO:0000256" key="1">
    <source>
        <dbReference type="SAM" id="SignalP"/>
    </source>
</evidence>
<proteinExistence type="predicted"/>
<dbReference type="eggNOG" id="ENOG5032W8D">
    <property type="taxonomic scope" value="Bacteria"/>
</dbReference>
<dbReference type="EMBL" id="AKKU01000011">
    <property type="protein sequence ID" value="EIW89453.1"/>
    <property type="molecule type" value="Genomic_DNA"/>
</dbReference>
<evidence type="ECO:0000313" key="2">
    <source>
        <dbReference type="EMBL" id="EIW89453.1"/>
    </source>
</evidence>
<dbReference type="STRING" id="1195246.AGRI_05107"/>
<keyword evidence="1" id="KW-0732">Signal</keyword>
<evidence type="ECO:0000313" key="3">
    <source>
        <dbReference type="Proteomes" id="UP000035062"/>
    </source>
</evidence>
<feature type="chain" id="PRO_5003715269" description="DUF3108 domain-containing protein" evidence="1">
    <location>
        <begin position="28"/>
        <end position="257"/>
    </location>
</feature>
<dbReference type="InterPro" id="IPR021457">
    <property type="entry name" value="DUF3108"/>
</dbReference>
<dbReference type="Pfam" id="PF11306">
    <property type="entry name" value="DUF3108"/>
    <property type="match status" value="1"/>
</dbReference>
<gene>
    <name evidence="2" type="ORF">AGRI_05107</name>
</gene>
<protein>
    <recommendedName>
        <fullName evidence="4">DUF3108 domain-containing protein</fullName>
    </recommendedName>
</protein>
<feature type="signal peptide" evidence="1">
    <location>
        <begin position="1"/>
        <end position="27"/>
    </location>
</feature>
<evidence type="ECO:0008006" key="4">
    <source>
        <dbReference type="Google" id="ProtNLM"/>
    </source>
</evidence>
<dbReference type="RefSeq" id="WP_008983941.1">
    <property type="nucleotide sequence ID" value="NZ_AKKU01000011.1"/>
</dbReference>
<accession>I8UBU5</accession>
<dbReference type="Proteomes" id="UP000035062">
    <property type="component" value="Unassembled WGS sequence"/>
</dbReference>
<sequence length="257" mass="30119">MSRWRRNAAVLFTTFLISTAVSSTAVAESTIESPAFSTFNAEYLIYRGGKSHGKAKRYLHQQADHYEMGYSSDISWLVFSDKRSETSTFIVQDAQIRPLHYLMKRSGTGSNRHYEWRLDWQQQQVLTGKKAAVKAIPWQDNWLDPLSYHQQLVNDLKAGKTEFSYDVLNRDGNSRTYHYRVELEEPLALPYGNVRAIRIARVEENSEKQVLAWVAPELDYMLVRLWRGEDNVEQFDVQLHKLEWLQRSEHERLTETE</sequence>
<name>I8UBU5_9ALTE</name>
<dbReference type="AlphaFoldDB" id="I8UBU5"/>
<reference evidence="2 3" key="1">
    <citation type="journal article" date="2012" name="J. Bacteriol.">
        <title>Genome Sequence of Pectin-Degrading Alishewanella agri, Isolated from Landfill Soil.</title>
        <authorList>
            <person name="Kim J."/>
            <person name="Jung J."/>
            <person name="Sung J.S."/>
            <person name="Chun J."/>
            <person name="Park W."/>
        </authorList>
    </citation>
    <scope>NUCLEOTIDE SEQUENCE [LARGE SCALE GENOMIC DNA]</scope>
    <source>
        <strain evidence="2 3">BL06</strain>
    </source>
</reference>
<organism evidence="2 3">
    <name type="scientific">Alishewanella agri BL06</name>
    <dbReference type="NCBI Taxonomy" id="1195246"/>
    <lineage>
        <taxon>Bacteria</taxon>
        <taxon>Pseudomonadati</taxon>
        <taxon>Pseudomonadota</taxon>
        <taxon>Gammaproteobacteria</taxon>
        <taxon>Alteromonadales</taxon>
        <taxon>Alteromonadaceae</taxon>
        <taxon>Alishewanella</taxon>
    </lineage>
</organism>